<evidence type="ECO:0000259" key="7">
    <source>
        <dbReference type="SMART" id="SM00842"/>
    </source>
</evidence>
<dbReference type="CDD" id="cd24048">
    <property type="entry name" value="ASKHA_NBD_FtsA"/>
    <property type="match status" value="1"/>
</dbReference>
<dbReference type="PIRSF" id="PIRSF003101">
    <property type="entry name" value="FtsA"/>
    <property type="match status" value="1"/>
</dbReference>
<dbReference type="InterPro" id="IPR050696">
    <property type="entry name" value="FtsA/MreB"/>
</dbReference>
<sequence length="426" mass="46610">MASKTNFSVVIDVGTSKLAAFAGQKNQEGKVEILGAAKAPVKGIKRGVVLNIDEAASSVEQVLEEIQQQIEGEISKVHIAYAGQPMKIFEHKGYRFTSGEGVVTQFDVDELFREAQNLQVEQDFKILHIIPQMYIIDGEVSDLSPVGITGKKIEATFKLITVPEIHLTNFSRVLSKNGVEMGDVILSPLAAGEAALSDDEKEMGAILLDIGAGTTKLAVYHEGTMIHTAIIPFGGDVITRDIKEGCSILPKWAEQLKVQYGQALGDFADDRKVVTIPGHNGWEPKEISFRSLAFIIQARMEEIIDSVYFQVEKSGIADQLGSGIVISGGTAGLNNLVSLVKFRTGMDARQAFPVFRPVNKPKDFVNSDYLTALGMLRMVLEKAEPAPKEKKKVVKKKKESRFSPWFKGVVQGVLDYVDDDDDVALN</sequence>
<reference evidence="8 9" key="1">
    <citation type="journal article" date="2015" name="Int. J. Syst. Evol. Microbiol.">
        <title>Mariniphaga sediminis sp. nov., isolated from coastal sediment.</title>
        <authorList>
            <person name="Wang F.Q."/>
            <person name="Shen Q.Y."/>
            <person name="Chen G.J."/>
            <person name="Du Z.J."/>
        </authorList>
    </citation>
    <scope>NUCLEOTIDE SEQUENCE [LARGE SCALE GENOMIC DNA]</scope>
    <source>
        <strain evidence="8 9">SY21</strain>
    </source>
</reference>
<dbReference type="InterPro" id="IPR020823">
    <property type="entry name" value="Cell_div_FtsA"/>
</dbReference>
<organism evidence="8 9">
    <name type="scientific">Mariniphaga sediminis</name>
    <dbReference type="NCBI Taxonomy" id="1628158"/>
    <lineage>
        <taxon>Bacteria</taxon>
        <taxon>Pseudomonadati</taxon>
        <taxon>Bacteroidota</taxon>
        <taxon>Bacteroidia</taxon>
        <taxon>Marinilabiliales</taxon>
        <taxon>Prolixibacteraceae</taxon>
        <taxon>Mariniphaga</taxon>
    </lineage>
</organism>
<dbReference type="EMBL" id="QWET01000002">
    <property type="protein sequence ID" value="RIH66594.1"/>
    <property type="molecule type" value="Genomic_DNA"/>
</dbReference>
<dbReference type="Gene3D" id="3.30.420.40">
    <property type="match status" value="2"/>
</dbReference>
<evidence type="ECO:0000256" key="2">
    <source>
        <dbReference type="ARBA" id="ARBA00022618"/>
    </source>
</evidence>
<evidence type="ECO:0000256" key="3">
    <source>
        <dbReference type="ARBA" id="ARBA00023136"/>
    </source>
</evidence>
<protein>
    <recommendedName>
        <fullName evidence="5 6">Cell division protein FtsA</fullName>
    </recommendedName>
</protein>
<dbReference type="Proteomes" id="UP000266441">
    <property type="component" value="Unassembled WGS sequence"/>
</dbReference>
<dbReference type="AlphaFoldDB" id="A0A399D3V4"/>
<dbReference type="OrthoDB" id="9768127at2"/>
<comment type="caution">
    <text evidence="8">The sequence shown here is derived from an EMBL/GenBank/DDBJ whole genome shotgun (WGS) entry which is preliminary data.</text>
</comment>
<keyword evidence="9" id="KW-1185">Reference proteome</keyword>
<comment type="function">
    <text evidence="5 6">Cell division protein that is involved in the assembly of the Z ring. May serve as a membrane anchor for the Z ring.</text>
</comment>
<dbReference type="PANTHER" id="PTHR32432:SF4">
    <property type="entry name" value="CELL DIVISION PROTEIN FTSA"/>
    <property type="match status" value="1"/>
</dbReference>
<evidence type="ECO:0000313" key="9">
    <source>
        <dbReference type="Proteomes" id="UP000266441"/>
    </source>
</evidence>
<comment type="subunit">
    <text evidence="5">Self-interacts. Interacts with FtsZ.</text>
</comment>
<comment type="similarity">
    <text evidence="5 6">Belongs to the FtsA/MreB family.</text>
</comment>
<evidence type="ECO:0000256" key="6">
    <source>
        <dbReference type="PIRNR" id="PIRNR003101"/>
    </source>
</evidence>
<dbReference type="GO" id="GO:0009898">
    <property type="term" value="C:cytoplasmic side of plasma membrane"/>
    <property type="evidence" value="ECO:0007669"/>
    <property type="project" value="UniProtKB-UniRule"/>
</dbReference>
<dbReference type="Pfam" id="PF14450">
    <property type="entry name" value="FtsA"/>
    <property type="match status" value="1"/>
</dbReference>
<dbReference type="Pfam" id="PF02491">
    <property type="entry name" value="SHS2_FTSA"/>
    <property type="match status" value="1"/>
</dbReference>
<keyword evidence="4 5" id="KW-0131">Cell cycle</keyword>
<dbReference type="InterPro" id="IPR003494">
    <property type="entry name" value="SHS2_FtsA"/>
</dbReference>
<keyword evidence="2 5" id="KW-0132">Cell division</keyword>
<keyword evidence="1 5" id="KW-1003">Cell membrane</keyword>
<dbReference type="NCBIfam" id="TIGR01174">
    <property type="entry name" value="ftsA"/>
    <property type="match status" value="1"/>
</dbReference>
<feature type="domain" description="SHS2" evidence="7">
    <location>
        <begin position="8"/>
        <end position="195"/>
    </location>
</feature>
<dbReference type="Gene3D" id="3.30.1490.110">
    <property type="match status" value="1"/>
</dbReference>
<dbReference type="RefSeq" id="WP_119348468.1">
    <property type="nucleotide sequence ID" value="NZ_QWET01000002.1"/>
</dbReference>
<dbReference type="SUPFAM" id="SSF53067">
    <property type="entry name" value="Actin-like ATPase domain"/>
    <property type="match status" value="2"/>
</dbReference>
<keyword evidence="3 5" id="KW-0472">Membrane</keyword>
<accession>A0A399D3V4</accession>
<dbReference type="PANTHER" id="PTHR32432">
    <property type="entry name" value="CELL DIVISION PROTEIN FTSA-RELATED"/>
    <property type="match status" value="1"/>
</dbReference>
<dbReference type="SMART" id="SM00842">
    <property type="entry name" value="FtsA"/>
    <property type="match status" value="1"/>
</dbReference>
<evidence type="ECO:0000256" key="4">
    <source>
        <dbReference type="ARBA" id="ARBA00023306"/>
    </source>
</evidence>
<dbReference type="InterPro" id="IPR043129">
    <property type="entry name" value="ATPase_NBD"/>
</dbReference>
<dbReference type="GO" id="GO:0032153">
    <property type="term" value="C:cell division site"/>
    <property type="evidence" value="ECO:0007669"/>
    <property type="project" value="UniProtKB-UniRule"/>
</dbReference>
<evidence type="ECO:0000256" key="1">
    <source>
        <dbReference type="ARBA" id="ARBA00022475"/>
    </source>
</evidence>
<proteinExistence type="inferred from homology"/>
<name>A0A399D3V4_9BACT</name>
<evidence type="ECO:0000313" key="8">
    <source>
        <dbReference type="EMBL" id="RIH66594.1"/>
    </source>
</evidence>
<dbReference type="HAMAP" id="MF_02033">
    <property type="entry name" value="FtsA"/>
    <property type="match status" value="1"/>
</dbReference>
<dbReference type="GO" id="GO:0043093">
    <property type="term" value="P:FtsZ-dependent cytokinesis"/>
    <property type="evidence" value="ECO:0007669"/>
    <property type="project" value="UniProtKB-UniRule"/>
</dbReference>
<evidence type="ECO:0000256" key="5">
    <source>
        <dbReference type="HAMAP-Rule" id="MF_02033"/>
    </source>
</evidence>
<gene>
    <name evidence="5 8" type="primary">ftsA</name>
    <name evidence="8" type="ORF">D1164_03040</name>
</gene>
<comment type="subcellular location">
    <subcellularLocation>
        <location evidence="5">Cell membrane</location>
        <topology evidence="5">Peripheral membrane protein</topology>
        <orientation evidence="5">Cytoplasmic side</orientation>
    </subcellularLocation>
    <text evidence="5">Localizes to the Z ring in an FtsZ-dependent manner. Targeted to the membrane through a conserved C-terminal amphipathic helix.</text>
</comment>